<evidence type="ECO:0000313" key="2">
    <source>
        <dbReference type="EMBL" id="OAI18247.1"/>
    </source>
</evidence>
<dbReference type="REBASE" id="164864">
    <property type="entry name" value="M.Mko45378ORF9740P"/>
</dbReference>
<comment type="caution">
    <text evidence="2">The sequence shown here is derived from an EMBL/GenBank/DDBJ whole genome shotgun (WGS) entry which is preliminary data.</text>
</comment>
<gene>
    <name evidence="2" type="ORF">A1507_09740</name>
</gene>
<dbReference type="EMBL" id="LUUJ01000060">
    <property type="protein sequence ID" value="OAI18247.1"/>
    <property type="molecule type" value="Genomic_DNA"/>
</dbReference>
<feature type="domain" description="DUF1156" evidence="1">
    <location>
        <begin position="14"/>
        <end position="88"/>
    </location>
</feature>
<proteinExistence type="predicted"/>
<dbReference type="OrthoDB" id="3197274at2"/>
<dbReference type="Proteomes" id="UP000077857">
    <property type="component" value="Unassembled WGS sequence"/>
</dbReference>
<dbReference type="InterPro" id="IPR009537">
    <property type="entry name" value="DUF1156"/>
</dbReference>
<dbReference type="RefSeq" id="WP_064040023.1">
    <property type="nucleotide sequence ID" value="NZ_LUUJ01000060.1"/>
</dbReference>
<evidence type="ECO:0000259" key="1">
    <source>
        <dbReference type="Pfam" id="PF06634"/>
    </source>
</evidence>
<protein>
    <recommendedName>
        <fullName evidence="1">DUF1156 domain-containing protein</fullName>
    </recommendedName>
</protein>
<dbReference type="AlphaFoldDB" id="A0A177NJS6"/>
<feature type="non-terminal residue" evidence="2">
    <location>
        <position position="767"/>
    </location>
</feature>
<reference evidence="2 3" key="1">
    <citation type="submission" date="2016-03" db="EMBL/GenBank/DDBJ databases">
        <authorList>
            <person name="Ploux O."/>
        </authorList>
    </citation>
    <scope>NUCLEOTIDE SEQUENCE [LARGE SCALE GENOMIC DNA]</scope>
    <source>
        <strain evidence="2 3">R-45378</strain>
    </source>
</reference>
<name>A0A177NJS6_9GAMM</name>
<accession>A0A177NJS6</accession>
<dbReference type="Pfam" id="PF06634">
    <property type="entry name" value="DUF1156"/>
    <property type="match status" value="1"/>
</dbReference>
<dbReference type="SUPFAM" id="SSF53335">
    <property type="entry name" value="S-adenosyl-L-methionine-dependent methyltransferases"/>
    <property type="match status" value="1"/>
</dbReference>
<evidence type="ECO:0000313" key="3">
    <source>
        <dbReference type="Proteomes" id="UP000077857"/>
    </source>
</evidence>
<sequence length="767" mass="84370">MSNIKTPKKLIEVALPLDDINEAAAHEKQPGIGAHPRGLHLWWARRPLAAARAVIFAQMVNDPGFERHLGRGINKKDAQVERERLFGILRKLVVWENTNNQSVLEEARAEIWKSWRETCALNKNHPDAATMFNPEKLPAFHDPFAGGGALPLEAQRLGLESYASDLNPVAVLINKAMIEIPPKFAGRAPIGPLPPATGKKDATRNAFDDWSGARGLAEDVRRYGYWMREEAFKRIGHLYPKVDLTTGKPIPHGAGNQANEATVIAWIWVRTVKSPNPAFSHVDVPLASTFILSSKAGKECYVEPIIGGDSYYFEVRNGKPPERAKAGTTAGKRNAFLCLLSGVAIDYNYIRAEGKAGRMGQNLMAIIAEGSRGRVYLAPTHEMEAVANQAQPAWQPETQLPDNPRDFKTPNYGMTSFGDLFTPRQLVALTTFSDLVQIAREKIKADALTAGIIDDGQGLNDGGTGATAYADAVAVYLAFAIDRLADYGSSIATWKPSGEQVMQTFKRQALPITWDFPESNFFAGKSICWENAVKYSSDNLVASSSYESVFSGQVFQADAQRQNISMSKVISTDPPYYDNIGYADLSDFFYVWLRRSLRPIYPALFATMAVPKAEELVATPYRHGSKEKAEQFFLNGMTAAMHRLAEQAHPVFPTTIYYAFKQSDTTDVGTGNTGWETFLEAVLKAGFTITGTWPMRTELANRMIGSGTNALASSIVLVCRPREANAATISRREFIKELKQELSEAIDVMIGGAEGVSPVAPPLRQNS</sequence>
<dbReference type="InterPro" id="IPR029063">
    <property type="entry name" value="SAM-dependent_MTases_sf"/>
</dbReference>
<organism evidence="2 3">
    <name type="scientific">Methylomonas koyamae</name>
    <dbReference type="NCBI Taxonomy" id="702114"/>
    <lineage>
        <taxon>Bacteria</taxon>
        <taxon>Pseudomonadati</taxon>
        <taxon>Pseudomonadota</taxon>
        <taxon>Gammaproteobacteria</taxon>
        <taxon>Methylococcales</taxon>
        <taxon>Methylococcaceae</taxon>
        <taxon>Methylomonas</taxon>
    </lineage>
</organism>